<dbReference type="GO" id="GO:0005768">
    <property type="term" value="C:endosome"/>
    <property type="evidence" value="ECO:0007669"/>
    <property type="project" value="UniProtKB-ARBA"/>
</dbReference>
<dbReference type="FunFam" id="1.20.5.110:FF:000060">
    <property type="entry name" value="SNARE complex subunit (Syn8)"/>
    <property type="match status" value="1"/>
</dbReference>
<feature type="domain" description="T-SNARE coiled-coil homology" evidence="7">
    <location>
        <begin position="192"/>
        <end position="254"/>
    </location>
</feature>
<evidence type="ECO:0000256" key="6">
    <source>
        <dbReference type="SAM" id="MobiDB-lite"/>
    </source>
</evidence>
<evidence type="ECO:0000256" key="5">
    <source>
        <dbReference type="ARBA" id="ARBA00023136"/>
    </source>
</evidence>
<comment type="caution">
    <text evidence="8">The sequence shown here is derived from an EMBL/GenBank/DDBJ whole genome shotgun (WGS) entry which is preliminary data.</text>
</comment>
<dbReference type="SMART" id="SM00397">
    <property type="entry name" value="t_SNARE"/>
    <property type="match status" value="1"/>
</dbReference>
<dbReference type="GO" id="GO:0015031">
    <property type="term" value="P:protein transport"/>
    <property type="evidence" value="ECO:0007669"/>
    <property type="project" value="UniProtKB-KW"/>
</dbReference>
<reference evidence="8 9" key="1">
    <citation type="submission" date="2019-06" db="EMBL/GenBank/DDBJ databases">
        <title>Genome Sequence of the Brown Rot Fungal Pathogen Monilinia laxa.</title>
        <authorList>
            <person name="De Miccolis Angelini R.M."/>
            <person name="Landi L."/>
            <person name="Abate D."/>
            <person name="Pollastro S."/>
            <person name="Romanazzi G."/>
            <person name="Faretra F."/>
        </authorList>
    </citation>
    <scope>NUCLEOTIDE SEQUENCE [LARGE SCALE GENOMIC DNA]</scope>
    <source>
        <strain evidence="8 9">Mlax316</strain>
    </source>
</reference>
<keyword evidence="2" id="KW-0813">Transport</keyword>
<dbReference type="GO" id="GO:0006896">
    <property type="term" value="P:Golgi to vacuole transport"/>
    <property type="evidence" value="ECO:0007669"/>
    <property type="project" value="UniProtKB-ARBA"/>
</dbReference>
<sequence>MATNPNQYFLLADHIKLSLLERQRAISLNLEPTSQDGHISRSLESLRDGLENITNERIRLEEAGETSESLTLQETEHTLRTQYDDLASQFLGHPTSSTSSTLSHPNDPSLSNDFARATERPRVGTSSSFLKKSLRNSTVAPSPKSVRFSDSPSIQEADDPSRAALFPYRDDPTSGPPDQSHLDNQQIHAYHAQVLADQDAALDRLGESIGRQRELSIQIGDELDEHVQMLDEVDRHVDRHQSRLDKARKNLGTIWSTDKGGFDAGGLGSPEAVAAMMSQLGQEAEFGVQGHKIEDERMFFLFDYFTQSPWIPMLTATHRAGSLPRIFSVRGFGVGCKVTRL</sequence>
<feature type="compositionally biased region" description="Polar residues" evidence="6">
    <location>
        <begin position="124"/>
        <end position="140"/>
    </location>
</feature>
<dbReference type="CDD" id="cd15859">
    <property type="entry name" value="SNARE_SYN8"/>
    <property type="match status" value="1"/>
</dbReference>
<feature type="region of interest" description="Disordered" evidence="6">
    <location>
        <begin position="89"/>
        <end position="182"/>
    </location>
</feature>
<protein>
    <recommendedName>
        <fullName evidence="7">t-SNARE coiled-coil homology domain-containing protein</fullName>
    </recommendedName>
</protein>
<dbReference type="PROSITE" id="PS50192">
    <property type="entry name" value="T_SNARE"/>
    <property type="match status" value="1"/>
</dbReference>
<proteinExistence type="predicted"/>
<gene>
    <name evidence="8" type="ORF">EYC80_009327</name>
</gene>
<dbReference type="InterPro" id="IPR000727">
    <property type="entry name" value="T_SNARE_dom"/>
</dbReference>
<evidence type="ECO:0000256" key="2">
    <source>
        <dbReference type="ARBA" id="ARBA00022448"/>
    </source>
</evidence>
<keyword evidence="9" id="KW-1185">Reference proteome</keyword>
<dbReference type="EMBL" id="VIGI01000011">
    <property type="protein sequence ID" value="KAB8293846.1"/>
    <property type="molecule type" value="Genomic_DNA"/>
</dbReference>
<evidence type="ECO:0000256" key="4">
    <source>
        <dbReference type="ARBA" id="ARBA00023054"/>
    </source>
</evidence>
<keyword evidence="3" id="KW-0653">Protein transport</keyword>
<evidence type="ECO:0000259" key="7">
    <source>
        <dbReference type="PROSITE" id="PS50192"/>
    </source>
</evidence>
<evidence type="ECO:0000256" key="1">
    <source>
        <dbReference type="ARBA" id="ARBA00004308"/>
    </source>
</evidence>
<keyword evidence="5" id="KW-0472">Membrane</keyword>
<evidence type="ECO:0000256" key="3">
    <source>
        <dbReference type="ARBA" id="ARBA00022927"/>
    </source>
</evidence>
<keyword evidence="4" id="KW-0175">Coiled coil</keyword>
<organism evidence="8 9">
    <name type="scientific">Monilinia laxa</name>
    <name type="common">Brown rot fungus</name>
    <name type="synonym">Sclerotinia laxa</name>
    <dbReference type="NCBI Taxonomy" id="61186"/>
    <lineage>
        <taxon>Eukaryota</taxon>
        <taxon>Fungi</taxon>
        <taxon>Dikarya</taxon>
        <taxon>Ascomycota</taxon>
        <taxon>Pezizomycotina</taxon>
        <taxon>Leotiomycetes</taxon>
        <taxon>Helotiales</taxon>
        <taxon>Sclerotiniaceae</taxon>
        <taxon>Monilinia</taxon>
    </lineage>
</organism>
<accession>A0A5N6JXH9</accession>
<comment type="subcellular location">
    <subcellularLocation>
        <location evidence="1">Endomembrane system</location>
    </subcellularLocation>
</comment>
<dbReference type="Proteomes" id="UP000326757">
    <property type="component" value="Unassembled WGS sequence"/>
</dbReference>
<dbReference type="OrthoDB" id="244190at2759"/>
<name>A0A5N6JXH9_MONLA</name>
<dbReference type="GO" id="GO:0061025">
    <property type="term" value="P:membrane fusion"/>
    <property type="evidence" value="ECO:0007669"/>
    <property type="project" value="UniProtKB-ARBA"/>
</dbReference>
<evidence type="ECO:0000313" key="8">
    <source>
        <dbReference type="EMBL" id="KAB8293846.1"/>
    </source>
</evidence>
<dbReference type="SUPFAM" id="SSF58038">
    <property type="entry name" value="SNARE fusion complex"/>
    <property type="match status" value="1"/>
</dbReference>
<dbReference type="Gene3D" id="1.20.5.110">
    <property type="match status" value="1"/>
</dbReference>
<evidence type="ECO:0000313" key="9">
    <source>
        <dbReference type="Proteomes" id="UP000326757"/>
    </source>
</evidence>
<dbReference type="AlphaFoldDB" id="A0A5N6JXH9"/>